<organism evidence="1 2">
    <name type="scientific">Candidatus Acidiferrum panamense</name>
    <dbReference type="NCBI Taxonomy" id="2741543"/>
    <lineage>
        <taxon>Bacteria</taxon>
        <taxon>Pseudomonadati</taxon>
        <taxon>Acidobacteriota</taxon>
        <taxon>Terriglobia</taxon>
        <taxon>Candidatus Acidiferrales</taxon>
        <taxon>Candidatus Acidiferrum</taxon>
    </lineage>
</organism>
<accession>A0A7V8SW03</accession>
<dbReference type="PANTHER" id="PTHR36452:SF1">
    <property type="entry name" value="DUF2461 DOMAIN-CONTAINING PROTEIN"/>
    <property type="match status" value="1"/>
</dbReference>
<sequence length="238" mass="27322">MISPFPGFSPEALQFFRGLARNNRREWFLPRKALFEEKVKEPMRQLVDALNIALHDFAPEYETDPDKAIFRIYRDIRFSKDKKPYKEQIAATFHRHRSLGHGQGGYYVAISHKSVAVGGGVYMPEPPQLLAIRQRIATHHEEFRCILAGRSVRKLLGGLEGQRLSRVPRGFAADHPAADLLRYKYYILYKELPPGLVTSSALYKAVVERFRVMVPFLEFLTASFARPSKTRDARALFA</sequence>
<dbReference type="InterPro" id="IPR015996">
    <property type="entry name" value="UCP028451"/>
</dbReference>
<reference evidence="1" key="1">
    <citation type="submission" date="2020-06" db="EMBL/GenBank/DDBJ databases">
        <title>Legume-microbial interactions unlock mineral nutrients during tropical forest succession.</title>
        <authorList>
            <person name="Epihov D.Z."/>
        </authorList>
    </citation>
    <scope>NUCLEOTIDE SEQUENCE [LARGE SCALE GENOMIC DNA]</scope>
    <source>
        <strain evidence="1">Pan2503</strain>
    </source>
</reference>
<dbReference type="Pfam" id="PF09365">
    <property type="entry name" value="DUF2461"/>
    <property type="match status" value="1"/>
</dbReference>
<proteinExistence type="predicted"/>
<name>A0A7V8SW03_9BACT</name>
<dbReference type="PANTHER" id="PTHR36452">
    <property type="entry name" value="CHROMOSOME 12, WHOLE GENOME SHOTGUN SEQUENCE"/>
    <property type="match status" value="1"/>
</dbReference>
<keyword evidence="2" id="KW-1185">Reference proteome</keyword>
<dbReference type="Proteomes" id="UP000567293">
    <property type="component" value="Unassembled WGS sequence"/>
</dbReference>
<protein>
    <submittedName>
        <fullName evidence="1">DUF2461 domain-containing protein</fullName>
    </submittedName>
</protein>
<dbReference type="EMBL" id="JACDQQ010000696">
    <property type="protein sequence ID" value="MBA0084750.1"/>
    <property type="molecule type" value="Genomic_DNA"/>
</dbReference>
<evidence type="ECO:0000313" key="2">
    <source>
        <dbReference type="Proteomes" id="UP000567293"/>
    </source>
</evidence>
<dbReference type="PIRSF" id="PIRSF028451">
    <property type="entry name" value="UCP028451"/>
    <property type="match status" value="1"/>
</dbReference>
<dbReference type="InterPro" id="IPR012808">
    <property type="entry name" value="CHP02453"/>
</dbReference>
<evidence type="ECO:0000313" key="1">
    <source>
        <dbReference type="EMBL" id="MBA0084750.1"/>
    </source>
</evidence>
<comment type="caution">
    <text evidence="1">The sequence shown here is derived from an EMBL/GenBank/DDBJ whole genome shotgun (WGS) entry which is preliminary data.</text>
</comment>
<gene>
    <name evidence="1" type="ORF">HRJ53_07135</name>
</gene>
<dbReference type="NCBIfam" id="TIGR02453">
    <property type="entry name" value="TIGR02453 family protein"/>
    <property type="match status" value="1"/>
</dbReference>
<dbReference type="AlphaFoldDB" id="A0A7V8SW03"/>